<keyword evidence="3" id="KW-0378">Hydrolase</keyword>
<dbReference type="InterPro" id="IPR050708">
    <property type="entry name" value="T6SS_VgrG/RHS"/>
</dbReference>
<organism evidence="3 4">
    <name type="scientific">Diaphorobacter aerolatus</name>
    <dbReference type="NCBI Taxonomy" id="1288495"/>
    <lineage>
        <taxon>Bacteria</taxon>
        <taxon>Pseudomonadati</taxon>
        <taxon>Pseudomonadota</taxon>
        <taxon>Betaproteobacteria</taxon>
        <taxon>Burkholderiales</taxon>
        <taxon>Comamonadaceae</taxon>
        <taxon>Diaphorobacter</taxon>
    </lineage>
</organism>
<feature type="compositionally biased region" description="Basic and acidic residues" evidence="1">
    <location>
        <begin position="1"/>
        <end position="13"/>
    </location>
</feature>
<keyword evidence="3" id="KW-0255">Endonuclease</keyword>
<keyword evidence="4" id="KW-1185">Reference proteome</keyword>
<evidence type="ECO:0000313" key="3">
    <source>
        <dbReference type="EMBL" id="QNP48906.1"/>
    </source>
</evidence>
<sequence>MADHRLRRSRTDHGASGYLQPGSAAPVAPSYAPAVTFNLRYPGQQWDQETGLAYNINRYYDASSGRYIQADPIGLDGGWNRFGYVEGNPLKYTDPTGLVIPAPIIACAANPVCAATMGGIVVTAANACKQTFDWMFSRRPDKDTRDQADEQATDENGRLRCQYCGDVLTTEPGQGNSREFDHEKPWSRGGGSEIDNILDSCRTCNRGKGNRLFPSEWTPK</sequence>
<dbReference type="EMBL" id="CP060783">
    <property type="protein sequence ID" value="QNP48906.1"/>
    <property type="molecule type" value="Genomic_DNA"/>
</dbReference>
<dbReference type="NCBIfam" id="TIGR03696">
    <property type="entry name" value="Rhs_assc_core"/>
    <property type="match status" value="1"/>
</dbReference>
<dbReference type="SMART" id="SM00507">
    <property type="entry name" value="HNHc"/>
    <property type="match status" value="1"/>
</dbReference>
<feature type="region of interest" description="Disordered" evidence="1">
    <location>
        <begin position="172"/>
        <end position="193"/>
    </location>
</feature>
<dbReference type="PANTHER" id="PTHR32305:SF15">
    <property type="entry name" value="PROTEIN RHSA-RELATED"/>
    <property type="match status" value="1"/>
</dbReference>
<dbReference type="RefSeq" id="WP_187724498.1">
    <property type="nucleotide sequence ID" value="NZ_CP060783.1"/>
</dbReference>
<keyword evidence="3" id="KW-0540">Nuclease</keyword>
<dbReference type="PRINTS" id="PR00394">
    <property type="entry name" value="RHSPROTEIN"/>
</dbReference>
<dbReference type="InterPro" id="IPR002711">
    <property type="entry name" value="HNH"/>
</dbReference>
<dbReference type="PANTHER" id="PTHR32305">
    <property type="match status" value="1"/>
</dbReference>
<feature type="domain" description="HNH nuclease" evidence="2">
    <location>
        <begin position="150"/>
        <end position="206"/>
    </location>
</feature>
<protein>
    <submittedName>
        <fullName evidence="3">HNH endonuclease</fullName>
    </submittedName>
</protein>
<dbReference type="AlphaFoldDB" id="A0A7H0GKU0"/>
<name>A0A7H0GKU0_9BURK</name>
<dbReference type="KEGG" id="daer:H9K75_01500"/>
<dbReference type="GO" id="GO:0003676">
    <property type="term" value="F:nucleic acid binding"/>
    <property type="evidence" value="ECO:0007669"/>
    <property type="project" value="InterPro"/>
</dbReference>
<evidence type="ECO:0000256" key="1">
    <source>
        <dbReference type="SAM" id="MobiDB-lite"/>
    </source>
</evidence>
<feature type="region of interest" description="Disordered" evidence="1">
    <location>
        <begin position="1"/>
        <end position="25"/>
    </location>
</feature>
<accession>A0A7H0GKU0</accession>
<dbReference type="GO" id="GO:0008270">
    <property type="term" value="F:zinc ion binding"/>
    <property type="evidence" value="ECO:0007669"/>
    <property type="project" value="InterPro"/>
</dbReference>
<dbReference type="Proteomes" id="UP000516028">
    <property type="component" value="Chromosome"/>
</dbReference>
<dbReference type="GO" id="GO:0004519">
    <property type="term" value="F:endonuclease activity"/>
    <property type="evidence" value="ECO:0007669"/>
    <property type="project" value="UniProtKB-KW"/>
</dbReference>
<gene>
    <name evidence="3" type="ORF">H9K75_01500</name>
</gene>
<proteinExistence type="predicted"/>
<reference evidence="3 4" key="1">
    <citation type="submission" date="2020-08" db="EMBL/GenBank/DDBJ databases">
        <title>Genome sequence of Diaphorobacter aerolatus KACC 16536T.</title>
        <authorList>
            <person name="Hyun D.-W."/>
            <person name="Bae J.-W."/>
        </authorList>
    </citation>
    <scope>NUCLEOTIDE SEQUENCE [LARGE SCALE GENOMIC DNA]</scope>
    <source>
        <strain evidence="3 4">KACC 16536</strain>
    </source>
</reference>
<dbReference type="CDD" id="cd00085">
    <property type="entry name" value="HNHc"/>
    <property type="match status" value="1"/>
</dbReference>
<dbReference type="InterPro" id="IPR003615">
    <property type="entry name" value="HNH_nuc"/>
</dbReference>
<dbReference type="Pfam" id="PF01844">
    <property type="entry name" value="HNH"/>
    <property type="match status" value="1"/>
</dbReference>
<dbReference type="Gene3D" id="1.10.30.50">
    <property type="match status" value="1"/>
</dbReference>
<dbReference type="InterPro" id="IPR022385">
    <property type="entry name" value="Rhs_assc_core"/>
</dbReference>
<evidence type="ECO:0000313" key="4">
    <source>
        <dbReference type="Proteomes" id="UP000516028"/>
    </source>
</evidence>
<dbReference type="Gene3D" id="2.180.10.10">
    <property type="entry name" value="RHS repeat-associated core"/>
    <property type="match status" value="1"/>
</dbReference>
<evidence type="ECO:0000259" key="2">
    <source>
        <dbReference type="SMART" id="SM00507"/>
    </source>
</evidence>